<organism evidence="4 5">
    <name type="scientific">Thermosediminibacter litoriperuensis</name>
    <dbReference type="NCBI Taxonomy" id="291989"/>
    <lineage>
        <taxon>Bacteria</taxon>
        <taxon>Bacillati</taxon>
        <taxon>Bacillota</taxon>
        <taxon>Clostridia</taxon>
        <taxon>Thermosediminibacterales</taxon>
        <taxon>Thermosediminibacteraceae</taxon>
        <taxon>Thermosediminibacter</taxon>
    </lineage>
</organism>
<dbReference type="PANTHER" id="PTHR46124:SF2">
    <property type="entry name" value="D-AMINOACYL-TRNA DEACYLASE"/>
    <property type="match status" value="1"/>
</dbReference>
<reference evidence="4 5" key="1">
    <citation type="submission" date="2019-07" db="EMBL/GenBank/DDBJ databases">
        <title>Genomic Encyclopedia of Type Strains, Phase I: the one thousand microbial genomes (KMG-I) project.</title>
        <authorList>
            <person name="Kyrpides N."/>
        </authorList>
    </citation>
    <scope>NUCLEOTIDE SEQUENCE [LARGE SCALE GENOMIC DNA]</scope>
    <source>
        <strain evidence="4 5">DSM 16647</strain>
    </source>
</reference>
<evidence type="ECO:0000313" key="4">
    <source>
        <dbReference type="EMBL" id="TYP57374.1"/>
    </source>
</evidence>
<dbReference type="NCBIfam" id="TIGR00010">
    <property type="entry name" value="YchF/TatD family DNA exonuclease"/>
    <property type="match status" value="1"/>
</dbReference>
<dbReference type="FunFam" id="3.20.20.140:FF:000005">
    <property type="entry name" value="TatD family hydrolase"/>
    <property type="match status" value="1"/>
</dbReference>
<protein>
    <submittedName>
        <fullName evidence="4">TatD DNase family protein</fullName>
    </submittedName>
</protein>
<dbReference type="GO" id="GO:0004536">
    <property type="term" value="F:DNA nuclease activity"/>
    <property type="evidence" value="ECO:0007669"/>
    <property type="project" value="InterPro"/>
</dbReference>
<dbReference type="PIRSF" id="PIRSF005902">
    <property type="entry name" value="DNase_TatD"/>
    <property type="match status" value="1"/>
</dbReference>
<dbReference type="OrthoDB" id="9810005at2"/>
<dbReference type="GO" id="GO:0046872">
    <property type="term" value="F:metal ion binding"/>
    <property type="evidence" value="ECO:0007669"/>
    <property type="project" value="UniProtKB-KW"/>
</dbReference>
<sequence length="254" mass="28319">MLVDVHAHLDDEAFDGDRDQLLEEIKSRGITVINSGSDLESSRLSLRLAREYEFVYACVGIHPHEASGVPAGYLEALREMARDPKVVAVGEIGLDYHYNFSPRDVQKKVFEEQLSLARELGLPVVVHSREAHGDTLEILKKSAVRKGLMHCYSGSPETAAELLALGFYFSFGGILTFKNAARTREVAAGLPRDRILLETDCPYLSPEPFRGRRNDPTRLPYIAAALAEIWGVPVEEVVEITHRNAVSLFNIDFK</sequence>
<dbReference type="InterPro" id="IPR001130">
    <property type="entry name" value="TatD-like"/>
</dbReference>
<dbReference type="Proteomes" id="UP000322294">
    <property type="component" value="Unassembled WGS sequence"/>
</dbReference>
<accession>A0A5S5AYE0</accession>
<dbReference type="InterPro" id="IPR015991">
    <property type="entry name" value="TatD/YcfH-like"/>
</dbReference>
<keyword evidence="5" id="KW-1185">Reference proteome</keyword>
<dbReference type="InterPro" id="IPR032466">
    <property type="entry name" value="Metal_Hydrolase"/>
</dbReference>
<dbReference type="Gene3D" id="3.20.20.140">
    <property type="entry name" value="Metal-dependent hydrolases"/>
    <property type="match status" value="1"/>
</dbReference>
<dbReference type="Pfam" id="PF01026">
    <property type="entry name" value="TatD_DNase"/>
    <property type="match status" value="1"/>
</dbReference>
<proteinExistence type="predicted"/>
<dbReference type="GO" id="GO:0005829">
    <property type="term" value="C:cytosol"/>
    <property type="evidence" value="ECO:0007669"/>
    <property type="project" value="TreeGrafter"/>
</dbReference>
<dbReference type="RefSeq" id="WP_148866493.1">
    <property type="nucleotide sequence ID" value="NZ_VNHO01000006.1"/>
</dbReference>
<feature type="binding site" evidence="3">
    <location>
        <position position="200"/>
    </location>
    <ligand>
        <name>a divalent metal cation</name>
        <dbReference type="ChEBI" id="CHEBI:60240"/>
        <label>1</label>
    </ligand>
</feature>
<feature type="binding site" evidence="3">
    <location>
        <position position="127"/>
    </location>
    <ligand>
        <name>a divalent metal cation</name>
        <dbReference type="ChEBI" id="CHEBI:60240"/>
        <label>2</label>
    </ligand>
</feature>
<keyword evidence="2" id="KW-0378">Hydrolase</keyword>
<feature type="binding site" evidence="3">
    <location>
        <position position="150"/>
    </location>
    <ligand>
        <name>a divalent metal cation</name>
        <dbReference type="ChEBI" id="CHEBI:60240"/>
        <label>2</label>
    </ligand>
</feature>
<evidence type="ECO:0000313" key="5">
    <source>
        <dbReference type="Proteomes" id="UP000322294"/>
    </source>
</evidence>
<name>A0A5S5AYE0_9FIRM</name>
<gene>
    <name evidence="4" type="ORF">LZ11_00682</name>
</gene>
<dbReference type="AlphaFoldDB" id="A0A5S5AYE0"/>
<feature type="binding site" evidence="3">
    <location>
        <position position="6"/>
    </location>
    <ligand>
        <name>a divalent metal cation</name>
        <dbReference type="ChEBI" id="CHEBI:60240"/>
        <label>1</label>
    </ligand>
</feature>
<dbReference type="PANTHER" id="PTHR46124">
    <property type="entry name" value="D-AMINOACYL-TRNA DEACYLASE"/>
    <property type="match status" value="1"/>
</dbReference>
<keyword evidence="1 3" id="KW-0479">Metal-binding</keyword>
<feature type="binding site" evidence="3">
    <location>
        <position position="91"/>
    </location>
    <ligand>
        <name>a divalent metal cation</name>
        <dbReference type="ChEBI" id="CHEBI:60240"/>
        <label>1</label>
    </ligand>
</feature>
<comment type="caution">
    <text evidence="4">The sequence shown here is derived from an EMBL/GenBank/DDBJ whole genome shotgun (WGS) entry which is preliminary data.</text>
</comment>
<dbReference type="GO" id="GO:0016788">
    <property type="term" value="F:hydrolase activity, acting on ester bonds"/>
    <property type="evidence" value="ECO:0007669"/>
    <property type="project" value="InterPro"/>
</dbReference>
<feature type="binding site" evidence="3">
    <location>
        <position position="8"/>
    </location>
    <ligand>
        <name>a divalent metal cation</name>
        <dbReference type="ChEBI" id="CHEBI:60240"/>
        <label>1</label>
    </ligand>
</feature>
<dbReference type="CDD" id="cd01310">
    <property type="entry name" value="TatD_DNAse"/>
    <property type="match status" value="1"/>
</dbReference>
<dbReference type="InterPro" id="IPR018228">
    <property type="entry name" value="DNase_TatD-rel_CS"/>
</dbReference>
<evidence type="ECO:0000256" key="1">
    <source>
        <dbReference type="ARBA" id="ARBA00022723"/>
    </source>
</evidence>
<dbReference type="EMBL" id="VNHO01000006">
    <property type="protein sequence ID" value="TYP57374.1"/>
    <property type="molecule type" value="Genomic_DNA"/>
</dbReference>
<evidence type="ECO:0000256" key="2">
    <source>
        <dbReference type="ARBA" id="ARBA00022801"/>
    </source>
</evidence>
<dbReference type="PROSITE" id="PS01091">
    <property type="entry name" value="TATD_3"/>
    <property type="match status" value="1"/>
</dbReference>
<dbReference type="SUPFAM" id="SSF51556">
    <property type="entry name" value="Metallo-dependent hydrolases"/>
    <property type="match status" value="1"/>
</dbReference>
<evidence type="ECO:0000256" key="3">
    <source>
        <dbReference type="PIRSR" id="PIRSR005902-1"/>
    </source>
</evidence>